<comment type="caution">
    <text evidence="1">The sequence shown here is derived from an EMBL/GenBank/DDBJ whole genome shotgun (WGS) entry which is preliminary data.</text>
</comment>
<dbReference type="AlphaFoldDB" id="A0A164FVR3"/>
<keyword evidence="2" id="KW-1185">Reference proteome</keyword>
<name>A0A164FVR3_9CRUS</name>
<dbReference type="Proteomes" id="UP000076858">
    <property type="component" value="Unassembled WGS sequence"/>
</dbReference>
<reference evidence="1 2" key="1">
    <citation type="submission" date="2016-03" db="EMBL/GenBank/DDBJ databases">
        <title>EvidentialGene: Evidence-directed Construction of Genes on Genomes.</title>
        <authorList>
            <person name="Gilbert D.G."/>
            <person name="Choi J.-H."/>
            <person name="Mockaitis K."/>
            <person name="Colbourne J."/>
            <person name="Pfrender M."/>
        </authorList>
    </citation>
    <scope>NUCLEOTIDE SEQUENCE [LARGE SCALE GENOMIC DNA]</scope>
    <source>
        <strain evidence="1 2">Xinb3</strain>
        <tissue evidence="1">Complete organism</tissue>
    </source>
</reference>
<accession>A0A164FVR3</accession>
<sequence>SQKVGNEKEPQWIYISSKRTDNMICKRQEASKKPSIKMNNLTRL</sequence>
<evidence type="ECO:0000313" key="1">
    <source>
        <dbReference type="EMBL" id="KZR98211.1"/>
    </source>
</evidence>
<gene>
    <name evidence="1" type="ORF">APZ42_006479</name>
</gene>
<protein>
    <submittedName>
        <fullName evidence="1">Uncharacterized protein</fullName>
    </submittedName>
</protein>
<dbReference type="EMBL" id="LRGB01017968">
    <property type="protein sequence ID" value="KZR98211.1"/>
    <property type="molecule type" value="Genomic_DNA"/>
</dbReference>
<evidence type="ECO:0000313" key="2">
    <source>
        <dbReference type="Proteomes" id="UP000076858"/>
    </source>
</evidence>
<organism evidence="1 2">
    <name type="scientific">Daphnia magna</name>
    <dbReference type="NCBI Taxonomy" id="35525"/>
    <lineage>
        <taxon>Eukaryota</taxon>
        <taxon>Metazoa</taxon>
        <taxon>Ecdysozoa</taxon>
        <taxon>Arthropoda</taxon>
        <taxon>Crustacea</taxon>
        <taxon>Branchiopoda</taxon>
        <taxon>Diplostraca</taxon>
        <taxon>Cladocera</taxon>
        <taxon>Anomopoda</taxon>
        <taxon>Daphniidae</taxon>
        <taxon>Daphnia</taxon>
    </lineage>
</organism>
<feature type="non-terminal residue" evidence="1">
    <location>
        <position position="1"/>
    </location>
</feature>
<proteinExistence type="predicted"/>